<keyword evidence="5 9" id="KW-1133">Transmembrane helix</keyword>
<dbReference type="EMBL" id="CP042912">
    <property type="protein sequence ID" value="QEG23207.1"/>
    <property type="molecule type" value="Genomic_DNA"/>
</dbReference>
<keyword evidence="2" id="KW-0813">Transport</keyword>
<evidence type="ECO:0000256" key="6">
    <source>
        <dbReference type="ARBA" id="ARBA00023010"/>
    </source>
</evidence>
<dbReference type="PANTHER" id="PTHR33162:SF1">
    <property type="entry name" value="SEC-INDEPENDENT PROTEIN TRANSLOCASE PROTEIN TATA, CHLOROPLASTIC"/>
    <property type="match status" value="1"/>
</dbReference>
<evidence type="ECO:0000256" key="4">
    <source>
        <dbReference type="ARBA" id="ARBA00022927"/>
    </source>
</evidence>
<reference evidence="10 11" key="1">
    <citation type="submission" date="2019-08" db="EMBL/GenBank/DDBJ databases">
        <title>Deep-cultivation of Planctomycetes and their phenomic and genomic characterization uncovers novel biology.</title>
        <authorList>
            <person name="Wiegand S."/>
            <person name="Jogler M."/>
            <person name="Boedeker C."/>
            <person name="Pinto D."/>
            <person name="Vollmers J."/>
            <person name="Rivas-Marin E."/>
            <person name="Kohn T."/>
            <person name="Peeters S.H."/>
            <person name="Heuer A."/>
            <person name="Rast P."/>
            <person name="Oberbeckmann S."/>
            <person name="Bunk B."/>
            <person name="Jeske O."/>
            <person name="Meyerdierks A."/>
            <person name="Storesund J.E."/>
            <person name="Kallscheuer N."/>
            <person name="Luecker S."/>
            <person name="Lage O.M."/>
            <person name="Pohl T."/>
            <person name="Merkel B.J."/>
            <person name="Hornburger P."/>
            <person name="Mueller R.-W."/>
            <person name="Bruemmer F."/>
            <person name="Labrenz M."/>
            <person name="Spormann A.M."/>
            <person name="Op den Camp H."/>
            <person name="Overmann J."/>
            <person name="Amann R."/>
            <person name="Jetten M.S.M."/>
            <person name="Mascher T."/>
            <person name="Medema M.H."/>
            <person name="Devos D.P."/>
            <person name="Kaster A.-K."/>
            <person name="Ovreas L."/>
            <person name="Rohde M."/>
            <person name="Galperin M.Y."/>
            <person name="Jogler C."/>
        </authorList>
    </citation>
    <scope>NUCLEOTIDE SEQUENCE [LARGE SCALE GENOMIC DNA]</scope>
    <source>
        <strain evidence="10 11">FC18</strain>
    </source>
</reference>
<keyword evidence="4" id="KW-0653">Protein transport</keyword>
<dbReference type="Pfam" id="PF02416">
    <property type="entry name" value="TatA_B_E"/>
    <property type="match status" value="1"/>
</dbReference>
<evidence type="ECO:0000256" key="2">
    <source>
        <dbReference type="ARBA" id="ARBA00022448"/>
    </source>
</evidence>
<dbReference type="AlphaFoldDB" id="A0A5B9P8Y8"/>
<proteinExistence type="predicted"/>
<keyword evidence="11" id="KW-1185">Reference proteome</keyword>
<keyword evidence="3 9" id="KW-0812">Transmembrane</keyword>
<accession>A0A5B9P8Y8</accession>
<dbReference type="GO" id="GO:0015031">
    <property type="term" value="P:protein transport"/>
    <property type="evidence" value="ECO:0007669"/>
    <property type="project" value="UniProtKB-KW"/>
</dbReference>
<name>A0A5B9P8Y8_9BACT</name>
<dbReference type="GO" id="GO:0016020">
    <property type="term" value="C:membrane"/>
    <property type="evidence" value="ECO:0007669"/>
    <property type="project" value="UniProtKB-SubCell"/>
</dbReference>
<evidence type="ECO:0000256" key="7">
    <source>
        <dbReference type="ARBA" id="ARBA00023136"/>
    </source>
</evidence>
<dbReference type="KEGG" id="mff:MFFC18_31030"/>
<sequence>MLPGGIGTSELVLIAIVAVVLFGSKLPEVARSVGQSYTQFRKGLNDIQTSIKSELDRELEDVKKIPHEIETAYNDSSDDDPGPSYDPPEDI</sequence>
<evidence type="ECO:0000313" key="11">
    <source>
        <dbReference type="Proteomes" id="UP000322214"/>
    </source>
</evidence>
<dbReference type="Gene3D" id="1.20.5.3310">
    <property type="match status" value="1"/>
</dbReference>
<evidence type="ECO:0000256" key="8">
    <source>
        <dbReference type="SAM" id="MobiDB-lite"/>
    </source>
</evidence>
<evidence type="ECO:0000256" key="3">
    <source>
        <dbReference type="ARBA" id="ARBA00022692"/>
    </source>
</evidence>
<feature type="region of interest" description="Disordered" evidence="8">
    <location>
        <begin position="69"/>
        <end position="91"/>
    </location>
</feature>
<evidence type="ECO:0000256" key="1">
    <source>
        <dbReference type="ARBA" id="ARBA00004167"/>
    </source>
</evidence>
<dbReference type="RefSeq" id="WP_075083296.1">
    <property type="nucleotide sequence ID" value="NZ_CP042912.1"/>
</dbReference>
<keyword evidence="6" id="KW-0811">Translocation</keyword>
<comment type="subcellular location">
    <subcellularLocation>
        <location evidence="1">Membrane</location>
        <topology evidence="1">Single-pass membrane protein</topology>
    </subcellularLocation>
</comment>
<evidence type="ECO:0000256" key="9">
    <source>
        <dbReference type="SAM" id="Phobius"/>
    </source>
</evidence>
<evidence type="ECO:0000313" key="10">
    <source>
        <dbReference type="EMBL" id="QEG23207.1"/>
    </source>
</evidence>
<gene>
    <name evidence="10" type="ORF">MFFC18_31030</name>
</gene>
<dbReference type="InterPro" id="IPR003369">
    <property type="entry name" value="TatA/B/E"/>
</dbReference>
<dbReference type="STRING" id="980251.GCA_001642875_00499"/>
<dbReference type="Proteomes" id="UP000322214">
    <property type="component" value="Chromosome"/>
</dbReference>
<feature type="transmembrane region" description="Helical" evidence="9">
    <location>
        <begin position="6"/>
        <end position="23"/>
    </location>
</feature>
<keyword evidence="7 9" id="KW-0472">Membrane</keyword>
<protein>
    <submittedName>
        <fullName evidence="10">Sec-independent translocase</fullName>
    </submittedName>
</protein>
<dbReference type="OrthoDB" id="282899at2"/>
<evidence type="ECO:0000256" key="5">
    <source>
        <dbReference type="ARBA" id="ARBA00022989"/>
    </source>
</evidence>
<organism evidence="10 11">
    <name type="scientific">Mariniblastus fucicola</name>
    <dbReference type="NCBI Taxonomy" id="980251"/>
    <lineage>
        <taxon>Bacteria</taxon>
        <taxon>Pseudomonadati</taxon>
        <taxon>Planctomycetota</taxon>
        <taxon>Planctomycetia</taxon>
        <taxon>Pirellulales</taxon>
        <taxon>Pirellulaceae</taxon>
        <taxon>Mariniblastus</taxon>
    </lineage>
</organism>
<feature type="compositionally biased region" description="Acidic residues" evidence="8">
    <location>
        <begin position="76"/>
        <end position="91"/>
    </location>
</feature>
<dbReference type="PANTHER" id="PTHR33162">
    <property type="entry name" value="SEC-INDEPENDENT PROTEIN TRANSLOCASE PROTEIN TATA, CHLOROPLASTIC"/>
    <property type="match status" value="1"/>
</dbReference>